<dbReference type="GO" id="GO:0003723">
    <property type="term" value="F:RNA binding"/>
    <property type="evidence" value="ECO:0007669"/>
    <property type="project" value="TreeGrafter"/>
</dbReference>
<dbReference type="SUPFAM" id="SSF54236">
    <property type="entry name" value="Ubiquitin-like"/>
    <property type="match status" value="2"/>
</dbReference>
<reference evidence="2 3" key="1">
    <citation type="submission" date="2019-07" db="EMBL/GenBank/DDBJ databases">
        <title>Genomics analysis of Aphanomyces spp. identifies a new class of oomycete effector associated with host adaptation.</title>
        <authorList>
            <person name="Gaulin E."/>
        </authorList>
    </citation>
    <scope>NUCLEOTIDE SEQUENCE [LARGE SCALE GENOMIC DNA]</scope>
    <source>
        <strain evidence="2 3">ATCC 201684</strain>
    </source>
</reference>
<name>A0A6G0W6D1_9STRA</name>
<gene>
    <name evidence="2" type="ORF">Ae201684_018247</name>
</gene>
<dbReference type="InterPro" id="IPR039120">
    <property type="entry name" value="UBFD1"/>
</dbReference>
<feature type="domain" description="Ubiquitin-like" evidence="1">
    <location>
        <begin position="30"/>
        <end position="64"/>
    </location>
</feature>
<sequence>MSSQGPEITIVYGKQQEKLILPLAGSTHISIRELKSMIEPLFGTPASGQKLLFRGKELKDGGSLDVSCLPSKPKIMLLYHGAAKITKIPSSATAVEDVPSVHAQEAAAPAPIELTEGQVLVEVVRGKERYRFAADKEQKMHDVKQHVERLCGVPVAYQKLLFKGKYPDNATILSSLPAKPSLVFMLLFDEQQHIRVEVKQTTSEMQAQLIEYKEQLSRIQGMMARNFFDSSDLLLQLRQLLDAVEILHSNAGIALDTAASDDLRRLVSESKALQEQVAQVHLTLSTLRA</sequence>
<dbReference type="GO" id="GO:0045296">
    <property type="term" value="F:cadherin binding"/>
    <property type="evidence" value="ECO:0007669"/>
    <property type="project" value="TreeGrafter"/>
</dbReference>
<dbReference type="AlphaFoldDB" id="A0A6G0W6D1"/>
<dbReference type="Proteomes" id="UP000481153">
    <property type="component" value="Unassembled WGS sequence"/>
</dbReference>
<keyword evidence="3" id="KW-1185">Reference proteome</keyword>
<dbReference type="EMBL" id="VJMJ01000327">
    <property type="protein sequence ID" value="KAF0722648.1"/>
    <property type="molecule type" value="Genomic_DNA"/>
</dbReference>
<dbReference type="Pfam" id="PF00240">
    <property type="entry name" value="ubiquitin"/>
    <property type="match status" value="1"/>
</dbReference>
<dbReference type="PANTHER" id="PTHR16470">
    <property type="entry name" value="UBIQUITIN DOMAIN-CONTAINING PROTEIN UBFD1"/>
    <property type="match status" value="1"/>
</dbReference>
<organism evidence="2 3">
    <name type="scientific">Aphanomyces euteiches</name>
    <dbReference type="NCBI Taxonomy" id="100861"/>
    <lineage>
        <taxon>Eukaryota</taxon>
        <taxon>Sar</taxon>
        <taxon>Stramenopiles</taxon>
        <taxon>Oomycota</taxon>
        <taxon>Saprolegniomycetes</taxon>
        <taxon>Saprolegniales</taxon>
        <taxon>Verrucalvaceae</taxon>
        <taxon>Aphanomyces</taxon>
    </lineage>
</organism>
<evidence type="ECO:0000313" key="3">
    <source>
        <dbReference type="Proteomes" id="UP000481153"/>
    </source>
</evidence>
<dbReference type="Gene3D" id="3.10.20.90">
    <property type="entry name" value="Phosphatidylinositol 3-kinase Catalytic Subunit, Chain A, domain 1"/>
    <property type="match status" value="2"/>
</dbReference>
<comment type="caution">
    <text evidence="2">The sequence shown here is derived from an EMBL/GenBank/DDBJ whole genome shotgun (WGS) entry which is preliminary data.</text>
</comment>
<dbReference type="InterPro" id="IPR000626">
    <property type="entry name" value="Ubiquitin-like_dom"/>
</dbReference>
<dbReference type="PROSITE" id="PS50053">
    <property type="entry name" value="UBIQUITIN_2"/>
    <property type="match status" value="2"/>
</dbReference>
<evidence type="ECO:0000313" key="2">
    <source>
        <dbReference type="EMBL" id="KAF0722648.1"/>
    </source>
</evidence>
<feature type="domain" description="Ubiquitin-like" evidence="1">
    <location>
        <begin position="117"/>
        <end position="193"/>
    </location>
</feature>
<dbReference type="InterPro" id="IPR029071">
    <property type="entry name" value="Ubiquitin-like_domsf"/>
</dbReference>
<proteinExistence type="predicted"/>
<dbReference type="Pfam" id="PF14560">
    <property type="entry name" value="Ubiquitin_2"/>
    <property type="match status" value="1"/>
</dbReference>
<dbReference type="VEuPathDB" id="FungiDB:AeMF1_011854"/>
<dbReference type="SMART" id="SM00213">
    <property type="entry name" value="UBQ"/>
    <property type="match status" value="2"/>
</dbReference>
<evidence type="ECO:0000259" key="1">
    <source>
        <dbReference type="PROSITE" id="PS50053"/>
    </source>
</evidence>
<dbReference type="CDD" id="cd17039">
    <property type="entry name" value="Ubl_ubiquitin_like"/>
    <property type="match status" value="1"/>
</dbReference>
<accession>A0A6G0W6D1</accession>
<protein>
    <recommendedName>
        <fullName evidence="1">Ubiquitin-like domain-containing protein</fullName>
    </recommendedName>
</protein>
<dbReference type="PANTHER" id="PTHR16470:SF0">
    <property type="entry name" value="UBIQUITIN DOMAIN-CONTAINING PROTEIN UBFD1"/>
    <property type="match status" value="1"/>
</dbReference>